<dbReference type="Proteomes" id="UP000466345">
    <property type="component" value="Unassembled WGS sequence"/>
</dbReference>
<feature type="region of interest" description="Disordered" evidence="1">
    <location>
        <begin position="192"/>
        <end position="211"/>
    </location>
</feature>
<name>A0A7K0CHJ4_9ACTN</name>
<dbReference type="OrthoDB" id="3478947at2"/>
<evidence type="ECO:0000313" key="3">
    <source>
        <dbReference type="Proteomes" id="UP000466345"/>
    </source>
</evidence>
<keyword evidence="3" id="KW-1185">Reference proteome</keyword>
<gene>
    <name evidence="2" type="ORF">SRB5_30890</name>
</gene>
<feature type="compositionally biased region" description="Basic and acidic residues" evidence="1">
    <location>
        <begin position="198"/>
        <end position="211"/>
    </location>
</feature>
<evidence type="ECO:0000256" key="1">
    <source>
        <dbReference type="SAM" id="MobiDB-lite"/>
    </source>
</evidence>
<dbReference type="RefSeq" id="WP_153452530.1">
    <property type="nucleotide sequence ID" value="NZ_WEGJ01000009.1"/>
</dbReference>
<dbReference type="EMBL" id="WEGJ01000009">
    <property type="protein sequence ID" value="MQY12950.1"/>
    <property type="molecule type" value="Genomic_DNA"/>
</dbReference>
<accession>A0A7K0CHJ4</accession>
<reference evidence="2 3" key="1">
    <citation type="submission" date="2019-10" db="EMBL/GenBank/DDBJ databases">
        <title>Streptomyces smaragdinus sp. nov. and Streptomyces fabii sp. nov., isolated from the gut of fungus growing-termite Macrotermes natalensis.</title>
        <authorList>
            <person name="Schwitalla J."/>
            <person name="Benndorf R."/>
            <person name="Martin K."/>
            <person name="De Beer W."/>
            <person name="Kaster A.-K."/>
            <person name="Vollmers J."/>
            <person name="Poulsen M."/>
            <person name="Beemelmanns C."/>
        </authorList>
    </citation>
    <scope>NUCLEOTIDE SEQUENCE [LARGE SCALE GENOMIC DNA]</scope>
    <source>
        <strain evidence="2 3">RB5</strain>
    </source>
</reference>
<protein>
    <submittedName>
        <fullName evidence="2">Uncharacterized protein</fullName>
    </submittedName>
</protein>
<proteinExistence type="predicted"/>
<comment type="caution">
    <text evidence="2">The sequence shown here is derived from an EMBL/GenBank/DDBJ whole genome shotgun (WGS) entry which is preliminary data.</text>
</comment>
<evidence type="ECO:0000313" key="2">
    <source>
        <dbReference type="EMBL" id="MQY12950.1"/>
    </source>
</evidence>
<dbReference type="AlphaFoldDB" id="A0A7K0CHJ4"/>
<organism evidence="2 3">
    <name type="scientific">Streptomyces smaragdinus</name>
    <dbReference type="NCBI Taxonomy" id="2585196"/>
    <lineage>
        <taxon>Bacteria</taxon>
        <taxon>Bacillati</taxon>
        <taxon>Actinomycetota</taxon>
        <taxon>Actinomycetes</taxon>
        <taxon>Kitasatosporales</taxon>
        <taxon>Streptomycetaceae</taxon>
        <taxon>Streptomyces</taxon>
    </lineage>
</organism>
<sequence length="211" mass="23067">MDTPDDVAAQLALIERALTLPFPEAESGEGHWWSGPGHHVLTLHRTRDFWEPDGPDDHEQADREIEAVHAALTGALRARWGPAVDVDLAPYLGLDGPDDHEQADREIEAVHAALTGALRARWGPAVDVDLAPYLGLDWDLQPPGHVPEPIAHLCNQAGSMELWQPPDTDRWLGVAVGQADTEFPLELLAATGGPASLPERRTAADWPPREW</sequence>